<keyword evidence="6" id="KW-0408">Iron</keyword>
<evidence type="ECO:0000256" key="7">
    <source>
        <dbReference type="ARBA" id="ARBA00023014"/>
    </source>
</evidence>
<evidence type="ECO:0000259" key="8">
    <source>
        <dbReference type="PROSITE" id="PS51085"/>
    </source>
</evidence>
<dbReference type="PRINTS" id="PR00409">
    <property type="entry name" value="PHDIOXRDTASE"/>
</dbReference>
<dbReference type="PANTHER" id="PTHR47354:SF1">
    <property type="entry name" value="CARNITINE MONOOXYGENASE REDUCTASE SUBUNIT"/>
    <property type="match status" value="1"/>
</dbReference>
<dbReference type="SUPFAM" id="SSF54292">
    <property type="entry name" value="2Fe-2S ferredoxin-like"/>
    <property type="match status" value="1"/>
</dbReference>
<keyword evidence="2" id="KW-0285">Flavoprotein</keyword>
<dbReference type="EMBL" id="BAAAUD010000020">
    <property type="protein sequence ID" value="GAA2935561.1"/>
    <property type="molecule type" value="Genomic_DNA"/>
</dbReference>
<dbReference type="Proteomes" id="UP001500403">
    <property type="component" value="Unassembled WGS sequence"/>
</dbReference>
<evidence type="ECO:0000256" key="1">
    <source>
        <dbReference type="ARBA" id="ARBA00001974"/>
    </source>
</evidence>
<dbReference type="CDD" id="cd00207">
    <property type="entry name" value="fer2"/>
    <property type="match status" value="1"/>
</dbReference>
<evidence type="ECO:0000256" key="6">
    <source>
        <dbReference type="ARBA" id="ARBA00023004"/>
    </source>
</evidence>
<dbReference type="InterPro" id="IPR001041">
    <property type="entry name" value="2Fe-2S_ferredoxin-type"/>
</dbReference>
<dbReference type="Gene3D" id="3.40.50.80">
    <property type="entry name" value="Nucleotide-binding domain of ferredoxin-NADP reductase (FNR) module"/>
    <property type="match status" value="1"/>
</dbReference>
<evidence type="ECO:0000256" key="3">
    <source>
        <dbReference type="ARBA" id="ARBA00022714"/>
    </source>
</evidence>
<dbReference type="PROSITE" id="PS51384">
    <property type="entry name" value="FAD_FR"/>
    <property type="match status" value="1"/>
</dbReference>
<sequence>MTAVPPPRASAGTEVDLTLARKEPLAEGVTLLTLTHPAGSPLPEWSPGAHIDLLLGSGLVRQYSLCSDPADRSRWHVAVRYAPDSRGGSAWVHEHLHEGAGVRVRGPRNHFALEPSPRYLFVAGGIGITPILPMVAEAHRRGADWQLAYGGRSRRTMAFREHLEAVYGERVSVRPQDERGVLDLDGLLADPRPDTLVYCCGPEGLLKAVEERCSDRPPGALRIERFTPRGLGPDGPHTPDESFEVELARSGITVAVPPDKTVLQAVEEAGAQVLSSCREGTCGTCETAVLDGTVDHRDSLLTPAEQGAHDTMFLCVSRAACPRLVLDL</sequence>
<dbReference type="SUPFAM" id="SSF52343">
    <property type="entry name" value="Ferredoxin reductase-like, C-terminal NADP-linked domain"/>
    <property type="match status" value="1"/>
</dbReference>
<dbReference type="InterPro" id="IPR012675">
    <property type="entry name" value="Beta-grasp_dom_sf"/>
</dbReference>
<accession>A0ABN3X4M4</accession>
<dbReference type="InterPro" id="IPR017927">
    <property type="entry name" value="FAD-bd_FR_type"/>
</dbReference>
<dbReference type="RefSeq" id="WP_344493686.1">
    <property type="nucleotide sequence ID" value="NZ_BAAAUD010000020.1"/>
</dbReference>
<dbReference type="InterPro" id="IPR017938">
    <property type="entry name" value="Riboflavin_synthase-like_b-brl"/>
</dbReference>
<protein>
    <submittedName>
        <fullName evidence="10">PDR/VanB family oxidoreductase</fullName>
    </submittedName>
</protein>
<dbReference type="InterPro" id="IPR039261">
    <property type="entry name" value="FNR_nucleotide-bd"/>
</dbReference>
<dbReference type="SUPFAM" id="SSF63380">
    <property type="entry name" value="Riboflavin synthase domain-like"/>
    <property type="match status" value="1"/>
</dbReference>
<evidence type="ECO:0000256" key="5">
    <source>
        <dbReference type="ARBA" id="ARBA00023002"/>
    </source>
</evidence>
<organism evidence="10 11">
    <name type="scientific">Streptomyces enissocaesilis</name>
    <dbReference type="NCBI Taxonomy" id="332589"/>
    <lineage>
        <taxon>Bacteria</taxon>
        <taxon>Bacillati</taxon>
        <taxon>Actinomycetota</taxon>
        <taxon>Actinomycetes</taxon>
        <taxon>Kitasatosporales</taxon>
        <taxon>Streptomycetaceae</taxon>
        <taxon>Streptomyces</taxon>
        <taxon>Streptomyces rochei group</taxon>
    </lineage>
</organism>
<dbReference type="Gene3D" id="3.10.20.30">
    <property type="match status" value="1"/>
</dbReference>
<evidence type="ECO:0000313" key="11">
    <source>
        <dbReference type="Proteomes" id="UP001500403"/>
    </source>
</evidence>
<dbReference type="InterPro" id="IPR036010">
    <property type="entry name" value="2Fe-2S_ferredoxin-like_sf"/>
</dbReference>
<dbReference type="Pfam" id="PF00111">
    <property type="entry name" value="Fer2"/>
    <property type="match status" value="1"/>
</dbReference>
<dbReference type="Pfam" id="PF00175">
    <property type="entry name" value="NAD_binding_1"/>
    <property type="match status" value="1"/>
</dbReference>
<evidence type="ECO:0000256" key="2">
    <source>
        <dbReference type="ARBA" id="ARBA00022630"/>
    </source>
</evidence>
<comment type="cofactor">
    <cofactor evidence="1">
        <name>FAD</name>
        <dbReference type="ChEBI" id="CHEBI:57692"/>
    </cofactor>
</comment>
<name>A0ABN3X4M4_9ACTN</name>
<comment type="caution">
    <text evidence="10">The sequence shown here is derived from an EMBL/GenBank/DDBJ whole genome shotgun (WGS) entry which is preliminary data.</text>
</comment>
<feature type="domain" description="2Fe-2S ferredoxin-type" evidence="8">
    <location>
        <begin position="243"/>
        <end position="328"/>
    </location>
</feature>
<dbReference type="CDD" id="cd06185">
    <property type="entry name" value="PDR_like"/>
    <property type="match status" value="1"/>
</dbReference>
<evidence type="ECO:0000259" key="9">
    <source>
        <dbReference type="PROSITE" id="PS51384"/>
    </source>
</evidence>
<keyword evidence="4" id="KW-0479">Metal-binding</keyword>
<reference evidence="10 11" key="1">
    <citation type="journal article" date="2019" name="Int. J. Syst. Evol. Microbiol.">
        <title>The Global Catalogue of Microorganisms (GCM) 10K type strain sequencing project: providing services to taxonomists for standard genome sequencing and annotation.</title>
        <authorList>
            <consortium name="The Broad Institute Genomics Platform"/>
            <consortium name="The Broad Institute Genome Sequencing Center for Infectious Disease"/>
            <person name="Wu L."/>
            <person name="Ma J."/>
        </authorList>
    </citation>
    <scope>NUCLEOTIDE SEQUENCE [LARGE SCALE GENOMIC DNA]</scope>
    <source>
        <strain evidence="10 11">JCM 9088</strain>
    </source>
</reference>
<dbReference type="InterPro" id="IPR001433">
    <property type="entry name" value="OxRdtase_FAD/NAD-bd"/>
</dbReference>
<dbReference type="InterPro" id="IPR006058">
    <property type="entry name" value="2Fe2S_fd_BS"/>
</dbReference>
<gene>
    <name evidence="10" type="ORF">GCM10010446_20750</name>
</gene>
<evidence type="ECO:0000256" key="4">
    <source>
        <dbReference type="ARBA" id="ARBA00022723"/>
    </source>
</evidence>
<keyword evidence="5" id="KW-0560">Oxidoreductase</keyword>
<keyword evidence="7" id="KW-0411">Iron-sulfur</keyword>
<dbReference type="PROSITE" id="PS00197">
    <property type="entry name" value="2FE2S_FER_1"/>
    <property type="match status" value="1"/>
</dbReference>
<keyword evidence="11" id="KW-1185">Reference proteome</keyword>
<dbReference type="Gene3D" id="2.40.30.10">
    <property type="entry name" value="Translation factors"/>
    <property type="match status" value="1"/>
</dbReference>
<keyword evidence="3" id="KW-0001">2Fe-2S</keyword>
<dbReference type="PROSITE" id="PS51085">
    <property type="entry name" value="2FE2S_FER_2"/>
    <property type="match status" value="1"/>
</dbReference>
<dbReference type="InterPro" id="IPR050415">
    <property type="entry name" value="MRET"/>
</dbReference>
<dbReference type="PANTHER" id="PTHR47354">
    <property type="entry name" value="NADH OXIDOREDUCTASE HCR"/>
    <property type="match status" value="1"/>
</dbReference>
<feature type="domain" description="FAD-binding FR-type" evidence="9">
    <location>
        <begin position="12"/>
        <end position="114"/>
    </location>
</feature>
<proteinExistence type="predicted"/>
<evidence type="ECO:0000313" key="10">
    <source>
        <dbReference type="EMBL" id="GAA2935561.1"/>
    </source>
</evidence>